<dbReference type="KEGG" id="kme:H0A61_00138"/>
<dbReference type="InterPro" id="IPR036249">
    <property type="entry name" value="Thioredoxin-like_sf"/>
</dbReference>
<evidence type="ECO:0008006" key="3">
    <source>
        <dbReference type="Google" id="ProtNLM"/>
    </source>
</evidence>
<proteinExistence type="predicted"/>
<evidence type="ECO:0000313" key="2">
    <source>
        <dbReference type="Proteomes" id="UP000662904"/>
    </source>
</evidence>
<keyword evidence="2" id="KW-1185">Reference proteome</keyword>
<dbReference type="EMBL" id="CP059066">
    <property type="protein sequence ID" value="QSQ07821.1"/>
    <property type="molecule type" value="Genomic_DNA"/>
</dbReference>
<dbReference type="Proteomes" id="UP000662904">
    <property type="component" value="Chromosome"/>
</dbReference>
<reference evidence="1" key="1">
    <citation type="submission" date="2020-07" db="EMBL/GenBank/DDBJ databases">
        <title>Koleobacter methoxysyntrophicus gen. nov., sp. nov., a novel anaerobic bacterium isolated from deep subsurface oil field and proposal of Koleobacterales ord. nov. in the phylum Firmicutes.</title>
        <authorList>
            <person name="Sakamoto S."/>
            <person name="Tamaki H."/>
        </authorList>
    </citation>
    <scope>NUCLEOTIDE SEQUENCE</scope>
    <source>
        <strain evidence="1">NRmbB1</strain>
    </source>
</reference>
<name>A0A8A0RH68_9FIRM</name>
<dbReference type="SUPFAM" id="SSF52833">
    <property type="entry name" value="Thioredoxin-like"/>
    <property type="match status" value="1"/>
</dbReference>
<evidence type="ECO:0000313" key="1">
    <source>
        <dbReference type="EMBL" id="QSQ07821.1"/>
    </source>
</evidence>
<sequence>MLTITVCVGSSCHLNGSYRVIEEFQRLIKEEGLENRVNLKAGFCLGNCTRAVTVKIGDEIVGPVSVESVSDLIASIKNGEFMEGKTR</sequence>
<dbReference type="Gene3D" id="3.40.30.10">
    <property type="entry name" value="Glutaredoxin"/>
    <property type="match status" value="1"/>
</dbReference>
<organism evidence="1 2">
    <name type="scientific">Koleobacter methoxysyntrophicus</name>
    <dbReference type="NCBI Taxonomy" id="2751313"/>
    <lineage>
        <taxon>Bacteria</taxon>
        <taxon>Bacillati</taxon>
        <taxon>Bacillota</taxon>
        <taxon>Clostridia</taxon>
        <taxon>Koleobacterales</taxon>
        <taxon>Koleobacteraceae</taxon>
        <taxon>Koleobacter</taxon>
    </lineage>
</organism>
<dbReference type="Pfam" id="PF01257">
    <property type="entry name" value="2Fe-2S_thioredx"/>
    <property type="match status" value="1"/>
</dbReference>
<dbReference type="AlphaFoldDB" id="A0A8A0RH68"/>
<dbReference type="RefSeq" id="WP_422120700.1">
    <property type="nucleotide sequence ID" value="NZ_CP059066.1"/>
</dbReference>
<gene>
    <name evidence="1" type="ORF">H0A61_00138</name>
</gene>
<dbReference type="CDD" id="cd02980">
    <property type="entry name" value="TRX_Fd_family"/>
    <property type="match status" value="1"/>
</dbReference>
<protein>
    <recommendedName>
        <fullName evidence="3">Thioredoxin-like [2Fe-2S] ferredoxin</fullName>
    </recommendedName>
</protein>
<accession>A0A8A0RH68</accession>